<dbReference type="EMBL" id="JADCUA010000001">
    <property type="protein sequence ID" value="KAH9843580.1"/>
    <property type="molecule type" value="Genomic_DNA"/>
</dbReference>
<dbReference type="EC" id="2.7.7.48" evidence="1"/>
<dbReference type="Proteomes" id="UP000814176">
    <property type="component" value="Unassembled WGS sequence"/>
</dbReference>
<comment type="similarity">
    <text evidence="1">Belongs to the RdRP family.</text>
</comment>
<reference evidence="4 5" key="1">
    <citation type="journal article" date="2021" name="Environ. Microbiol.">
        <title>Gene family expansions and transcriptome signatures uncover fungal adaptations to wood decay.</title>
        <authorList>
            <person name="Hage H."/>
            <person name="Miyauchi S."/>
            <person name="Viragh M."/>
            <person name="Drula E."/>
            <person name="Min B."/>
            <person name="Chaduli D."/>
            <person name="Navarro D."/>
            <person name="Favel A."/>
            <person name="Norest M."/>
            <person name="Lesage-Meessen L."/>
            <person name="Balint B."/>
            <person name="Merenyi Z."/>
            <person name="de Eugenio L."/>
            <person name="Morin E."/>
            <person name="Martinez A.T."/>
            <person name="Baldrian P."/>
            <person name="Stursova M."/>
            <person name="Martinez M.J."/>
            <person name="Novotny C."/>
            <person name="Magnuson J.K."/>
            <person name="Spatafora J.W."/>
            <person name="Maurice S."/>
            <person name="Pangilinan J."/>
            <person name="Andreopoulos W."/>
            <person name="LaButti K."/>
            <person name="Hundley H."/>
            <person name="Na H."/>
            <person name="Kuo A."/>
            <person name="Barry K."/>
            <person name="Lipzen A."/>
            <person name="Henrissat B."/>
            <person name="Riley R."/>
            <person name="Ahrendt S."/>
            <person name="Nagy L.G."/>
            <person name="Grigoriev I.V."/>
            <person name="Martin F."/>
            <person name="Rosso M.N."/>
        </authorList>
    </citation>
    <scope>NUCLEOTIDE SEQUENCE [LARGE SCALE GENOMIC DNA]</scope>
    <source>
        <strain evidence="4 5">CIRM-BRFM 1785</strain>
    </source>
</reference>
<feature type="region of interest" description="Disordered" evidence="2">
    <location>
        <begin position="734"/>
        <end position="801"/>
    </location>
</feature>
<name>A0ABQ8KXG5_9APHY</name>
<dbReference type="PANTHER" id="PTHR23079:SF55">
    <property type="entry name" value="RNA-DIRECTED RNA POLYMERASE"/>
    <property type="match status" value="1"/>
</dbReference>
<evidence type="ECO:0000313" key="4">
    <source>
        <dbReference type="EMBL" id="KAH9843580.1"/>
    </source>
</evidence>
<evidence type="ECO:0000256" key="1">
    <source>
        <dbReference type="RuleBase" id="RU363098"/>
    </source>
</evidence>
<feature type="compositionally biased region" description="Low complexity" evidence="2">
    <location>
        <begin position="738"/>
        <end position="750"/>
    </location>
</feature>
<protein>
    <recommendedName>
        <fullName evidence="1">RNA-dependent RNA polymerase</fullName>
        <ecNumber evidence="1">2.7.7.48</ecNumber>
    </recommendedName>
</protein>
<evidence type="ECO:0000256" key="2">
    <source>
        <dbReference type="SAM" id="MobiDB-lite"/>
    </source>
</evidence>
<keyword evidence="1" id="KW-0694">RNA-binding</keyword>
<keyword evidence="5" id="KW-1185">Reference proteome</keyword>
<feature type="compositionally biased region" description="Polar residues" evidence="2">
    <location>
        <begin position="844"/>
        <end position="872"/>
    </location>
</feature>
<evidence type="ECO:0000313" key="5">
    <source>
        <dbReference type="Proteomes" id="UP000814176"/>
    </source>
</evidence>
<feature type="domain" description="RDRP core" evidence="3">
    <location>
        <begin position="41"/>
        <end position="557"/>
    </location>
</feature>
<dbReference type="InterPro" id="IPR007855">
    <property type="entry name" value="RDRP"/>
</dbReference>
<accession>A0ABQ8KXG5</accession>
<keyword evidence="1" id="KW-0808">Transferase</keyword>
<comment type="catalytic activity">
    <reaction evidence="1">
        <text>RNA(n) + a ribonucleoside 5'-triphosphate = RNA(n+1) + diphosphate</text>
        <dbReference type="Rhea" id="RHEA:21248"/>
        <dbReference type="Rhea" id="RHEA-COMP:14527"/>
        <dbReference type="Rhea" id="RHEA-COMP:17342"/>
        <dbReference type="ChEBI" id="CHEBI:33019"/>
        <dbReference type="ChEBI" id="CHEBI:61557"/>
        <dbReference type="ChEBI" id="CHEBI:140395"/>
        <dbReference type="EC" id="2.7.7.48"/>
    </reaction>
</comment>
<feature type="region of interest" description="Disordered" evidence="2">
    <location>
        <begin position="832"/>
        <end position="903"/>
    </location>
</feature>
<evidence type="ECO:0000259" key="3">
    <source>
        <dbReference type="Pfam" id="PF05183"/>
    </source>
</evidence>
<keyword evidence="1" id="KW-0696">RNA-directed RNA polymerase</keyword>
<dbReference type="Pfam" id="PF05183">
    <property type="entry name" value="RdRP"/>
    <property type="match status" value="1"/>
</dbReference>
<feature type="compositionally biased region" description="Polar residues" evidence="2">
    <location>
        <begin position="765"/>
        <end position="792"/>
    </location>
</feature>
<feature type="compositionally biased region" description="Basic and acidic residues" evidence="2">
    <location>
        <begin position="940"/>
        <end position="949"/>
    </location>
</feature>
<sequence length="1065" mass="118550">MVNIPNVVVLVARVTKNGSVTKPEEQPLRSFRAARLVGDPRRFLFLSTLKEGFDSDKQGIQALLKDWIANGIQVGGIRYTWLGYSDVHVKAGKVIFFREDANWTVRRLLQEIGDVHQVFLDHGHGKYAARLGLSFSSTVDAKDVYGRTVLLDDLRARDGSLHTDGCGMIRASYARELCNTLHIPEDTSVFQIRCGGVKGLLSAYPDPDFERLCNTENKILNRDIVGSEVVIAFRRSMLKYNGGPTMLEINDHCSRPGSARLNEFIILHLLTLGVAWDVFRKLLLDQLDFIGAIANDRNKALRAVKGELDASSTVFGQDLYSLLLACQDLKEPYVQWKLSLFQQKQYDNLREKLSIAVEDSAYLFGVVDEYGILEADEVFINIPGRIGVLAKPSIMVCRNPSYDPGDIRTFRAVYREELKHLTNCIVFSRKSRHSVPDTMASGDLDGDMYLTVWDTNLVPQSVRDYVDRPASASAASGTARSRNDHVDMAQAAMSTFIDHRFNGLLGIMATEWKLAAICSPHLTDEPHARKLGLLTESALDAIKSGTNMQELKRRFFAVRTQARNAAARYRDFRNPLNCLRDLVPRKDGAKISSFTCDDALLIQDQDPKVWDDVMREARQAMREFNRELSQALRVDGEWKDEQYGDTERNSFRNHRPKHADDVTMRFRERYFGGGTFAEMYVQRMRASAWYQYGYSEAKQAFAWLGISYLNEIRAVWSSYGKPVLYVGSTNRPTHLESRPISASSSISQESTLVAGEPASHDGHSPKQQSVTIVSNSDRSGDPQCTLTNSTPRSPVASILPPCNNNEPHDWRLFSANGTQRTYLCGNCGIKPKEKKKDNRWQGDPSCSTVSQHGAPASSSSNTSIMVASTSAALVSEDSTGRETNLTTRKPSGASACPSLEPASSLSSMVIVTDDGADSPTTSLSEYAPFARASQFERFYEQNGRSDRSQAPRRHGQARRAQGNLTSPTPGPRTAEDALQASVSTQGVMPSPSQAIDPAGCQSDLVSRNRKPLKPVLSHDHRDHELGAKHEWFVRQSIGSSCSYECTCGIVVHERKQEGRWVDACL</sequence>
<dbReference type="PANTHER" id="PTHR23079">
    <property type="entry name" value="RNA-DEPENDENT RNA POLYMERASE"/>
    <property type="match status" value="1"/>
</dbReference>
<dbReference type="InterPro" id="IPR057596">
    <property type="entry name" value="RDRP_core"/>
</dbReference>
<feature type="region of interest" description="Disordered" evidence="2">
    <location>
        <begin position="940"/>
        <end position="974"/>
    </location>
</feature>
<keyword evidence="1" id="KW-0548">Nucleotidyltransferase</keyword>
<dbReference type="GeneID" id="72002739"/>
<organism evidence="4 5">
    <name type="scientific">Rhodofomes roseus</name>
    <dbReference type="NCBI Taxonomy" id="34475"/>
    <lineage>
        <taxon>Eukaryota</taxon>
        <taxon>Fungi</taxon>
        <taxon>Dikarya</taxon>
        <taxon>Basidiomycota</taxon>
        <taxon>Agaricomycotina</taxon>
        <taxon>Agaricomycetes</taxon>
        <taxon>Polyporales</taxon>
        <taxon>Rhodofomes</taxon>
    </lineage>
</organism>
<comment type="caution">
    <text evidence="4">The sequence shown here is derived from an EMBL/GenBank/DDBJ whole genome shotgun (WGS) entry which is preliminary data.</text>
</comment>
<dbReference type="RefSeq" id="XP_047784390.1">
    <property type="nucleotide sequence ID" value="XM_047922007.1"/>
</dbReference>
<gene>
    <name evidence="4" type="ORF">C8Q71DRAFT_729075</name>
</gene>
<proteinExistence type="inferred from homology"/>